<reference evidence="2 6" key="1">
    <citation type="submission" date="2015-09" db="EMBL/GenBank/DDBJ databases">
        <authorList>
            <consortium name="Pathogen Informatics"/>
        </authorList>
    </citation>
    <scope>NUCLEOTIDE SEQUENCE [LARGE SCALE GENOMIC DNA]</scope>
    <source>
        <strain evidence="2 6">2789STDY5834846</strain>
    </source>
</reference>
<organism evidence="2 6">
    <name type="scientific">Bacteroides faecis</name>
    <dbReference type="NCBI Taxonomy" id="674529"/>
    <lineage>
        <taxon>Bacteria</taxon>
        <taxon>Pseudomonadati</taxon>
        <taxon>Bacteroidota</taxon>
        <taxon>Bacteroidia</taxon>
        <taxon>Bacteroidales</taxon>
        <taxon>Bacteroidaceae</taxon>
        <taxon>Bacteroides</taxon>
    </lineage>
</organism>
<dbReference type="RefSeq" id="WP_010535375.1">
    <property type="nucleotide sequence ID" value="NZ_CACRSZ010000022.1"/>
</dbReference>
<dbReference type="EMBL" id="CZAE01000019">
    <property type="protein sequence ID" value="CUP86873.1"/>
    <property type="molecule type" value="Genomic_DNA"/>
</dbReference>
<evidence type="ECO:0000313" key="2">
    <source>
        <dbReference type="EMBL" id="CUP86873.1"/>
    </source>
</evidence>
<keyword evidence="1" id="KW-1133">Transmembrane helix</keyword>
<dbReference type="Proteomes" id="UP001060104">
    <property type="component" value="Chromosome"/>
</dbReference>
<dbReference type="AlphaFoldDB" id="A0A174RMV3"/>
<keyword evidence="1" id="KW-0472">Membrane</keyword>
<evidence type="ECO:0000256" key="1">
    <source>
        <dbReference type="SAM" id="Phobius"/>
    </source>
</evidence>
<accession>A0A174RMV3</accession>
<evidence type="ECO:0000313" key="3">
    <source>
        <dbReference type="EMBL" id="MCS2790681.1"/>
    </source>
</evidence>
<reference evidence="5" key="2">
    <citation type="submission" date="2019-11" db="EMBL/GenBank/DDBJ databases">
        <authorList>
            <person name="Feng L."/>
        </authorList>
    </citation>
    <scope>NUCLEOTIDE SEQUENCE</scope>
    <source>
        <strain evidence="5">BfaecisLFYP10</strain>
    </source>
</reference>
<evidence type="ECO:0000313" key="7">
    <source>
        <dbReference type="Proteomes" id="UP001060104"/>
    </source>
</evidence>
<reference evidence="3" key="3">
    <citation type="submission" date="2022-08" db="EMBL/GenBank/DDBJ databases">
        <title>Genome Sequencing of Bacteroides fragilis Group Isolates with Nanopore Technology.</title>
        <authorList>
            <person name="Tisza M.J."/>
            <person name="Smith D."/>
            <person name="Dekker J.P."/>
        </authorList>
    </citation>
    <scope>NUCLEOTIDE SEQUENCE</scope>
    <source>
        <strain evidence="3">BFG-351</strain>
        <strain evidence="4">BFG-527</strain>
    </source>
</reference>
<feature type="transmembrane region" description="Helical" evidence="1">
    <location>
        <begin position="14"/>
        <end position="34"/>
    </location>
</feature>
<sequence>MDVINNFISENKDILSILITLLVGFIAWICKELIKTPMRQSRETFFKVTEKRIGILSELYNYINIIALFPQETNIKEELQKIILSDKLAYVDEKIIVNIIEIAFKEVTNERLVLDTRKELRETIDKCAEIIRKENQYFLKHDTTNTYKRVIAYFIQLIKAISFIVFILIAIFYLIKSIVFLSVVWIIFCCIFIFAVMLILEKYII</sequence>
<evidence type="ECO:0000313" key="4">
    <source>
        <dbReference type="EMBL" id="UVQ75060.1"/>
    </source>
</evidence>
<feature type="transmembrane region" description="Helical" evidence="1">
    <location>
        <begin position="150"/>
        <end position="172"/>
    </location>
</feature>
<dbReference type="EMBL" id="CACRSZ010000022">
    <property type="protein sequence ID" value="VYS88878.1"/>
    <property type="molecule type" value="Genomic_DNA"/>
</dbReference>
<keyword evidence="1" id="KW-0812">Transmembrane</keyword>
<dbReference type="Proteomes" id="UP001204548">
    <property type="component" value="Unassembled WGS sequence"/>
</dbReference>
<evidence type="ECO:0000313" key="5">
    <source>
        <dbReference type="EMBL" id="VYS88878.1"/>
    </source>
</evidence>
<dbReference type="EMBL" id="CP103141">
    <property type="protein sequence ID" value="UVQ75060.1"/>
    <property type="molecule type" value="Genomic_DNA"/>
</dbReference>
<feature type="transmembrane region" description="Helical" evidence="1">
    <location>
        <begin position="178"/>
        <end position="200"/>
    </location>
</feature>
<name>A0A174RMV3_9BACE</name>
<evidence type="ECO:0008006" key="8">
    <source>
        <dbReference type="Google" id="ProtNLM"/>
    </source>
</evidence>
<dbReference type="EMBL" id="JANUTS010000001">
    <property type="protein sequence ID" value="MCS2790681.1"/>
    <property type="molecule type" value="Genomic_DNA"/>
</dbReference>
<keyword evidence="7" id="KW-1185">Reference proteome</keyword>
<gene>
    <name evidence="5" type="ORF">BFLFYP10_00869</name>
    <name evidence="2" type="ORF">ERS852461_03588</name>
    <name evidence="3" type="ORF">NXW97_01300</name>
    <name evidence="4" type="ORF">NXY30_01040</name>
</gene>
<accession>A0A6N2S875</accession>
<dbReference type="Proteomes" id="UP000095606">
    <property type="component" value="Unassembled WGS sequence"/>
</dbReference>
<dbReference type="GeneID" id="69587356"/>
<protein>
    <recommendedName>
        <fullName evidence="8">Transmembrane protein</fullName>
    </recommendedName>
</protein>
<evidence type="ECO:0000313" key="6">
    <source>
        <dbReference type="Proteomes" id="UP000095606"/>
    </source>
</evidence>
<proteinExistence type="predicted"/>